<dbReference type="Proteomes" id="UP000477722">
    <property type="component" value="Unassembled WGS sequence"/>
</dbReference>
<organism evidence="4 5">
    <name type="scientific">Streptomyces boncukensis</name>
    <dbReference type="NCBI Taxonomy" id="2711219"/>
    <lineage>
        <taxon>Bacteria</taxon>
        <taxon>Bacillati</taxon>
        <taxon>Actinomycetota</taxon>
        <taxon>Actinomycetes</taxon>
        <taxon>Kitasatosporales</taxon>
        <taxon>Streptomycetaceae</taxon>
        <taxon>Streptomyces</taxon>
    </lineage>
</organism>
<evidence type="ECO:0000313" key="5">
    <source>
        <dbReference type="Proteomes" id="UP000477722"/>
    </source>
</evidence>
<protein>
    <submittedName>
        <fullName evidence="4">Zf-HC2 domain-containing protein</fullName>
    </submittedName>
</protein>
<keyword evidence="1" id="KW-0805">Transcription regulation</keyword>
<feature type="domain" description="Putative zinc-finger" evidence="3">
    <location>
        <begin position="3"/>
        <end position="36"/>
    </location>
</feature>
<dbReference type="EMBL" id="JAAKZZ010000293">
    <property type="protein sequence ID" value="NGO71362.1"/>
    <property type="molecule type" value="Genomic_DNA"/>
</dbReference>
<dbReference type="Pfam" id="PF13490">
    <property type="entry name" value="zf-HC2"/>
    <property type="match status" value="1"/>
</dbReference>
<evidence type="ECO:0000256" key="2">
    <source>
        <dbReference type="ARBA" id="ARBA00023163"/>
    </source>
</evidence>
<dbReference type="AlphaFoldDB" id="A0A6G4X2J9"/>
<sequence>MSCMQVARVLQSYLDGETDESTARRVARHVEDCRRCGLEARTFREIKHSLARGEAPDAEAVARLRSYGDALAEGGKQEPGA</sequence>
<evidence type="ECO:0000259" key="3">
    <source>
        <dbReference type="Pfam" id="PF13490"/>
    </source>
</evidence>
<comment type="caution">
    <text evidence="4">The sequence shown here is derived from an EMBL/GenBank/DDBJ whole genome shotgun (WGS) entry which is preliminary data.</text>
</comment>
<dbReference type="Gene3D" id="1.10.10.1320">
    <property type="entry name" value="Anti-sigma factor, zinc-finger domain"/>
    <property type="match status" value="1"/>
</dbReference>
<reference evidence="4 5" key="1">
    <citation type="submission" date="2020-02" db="EMBL/GenBank/DDBJ databases">
        <title>Whole-genome analyses of novel actinobacteria.</title>
        <authorList>
            <person name="Sahin N."/>
            <person name="Tatar D."/>
        </authorList>
    </citation>
    <scope>NUCLEOTIDE SEQUENCE [LARGE SCALE GENOMIC DNA]</scope>
    <source>
        <strain evidence="4 5">SB3404</strain>
    </source>
</reference>
<dbReference type="RefSeq" id="WP_165301000.1">
    <property type="nucleotide sequence ID" value="NZ_JAAKZZ010000293.1"/>
</dbReference>
<proteinExistence type="predicted"/>
<accession>A0A6G4X2J9</accession>
<name>A0A6G4X2J9_9ACTN</name>
<dbReference type="InterPro" id="IPR041916">
    <property type="entry name" value="Anti_sigma_zinc_sf"/>
</dbReference>
<evidence type="ECO:0000256" key="1">
    <source>
        <dbReference type="ARBA" id="ARBA00023015"/>
    </source>
</evidence>
<keyword evidence="2" id="KW-0804">Transcription</keyword>
<gene>
    <name evidence="4" type="ORF">G5C65_24015</name>
</gene>
<keyword evidence="5" id="KW-1185">Reference proteome</keyword>
<dbReference type="InterPro" id="IPR027383">
    <property type="entry name" value="Znf_put"/>
</dbReference>
<evidence type="ECO:0000313" key="4">
    <source>
        <dbReference type="EMBL" id="NGO71362.1"/>
    </source>
</evidence>